<reference evidence="3 4" key="1">
    <citation type="journal article" date="2014" name="Genome Announc.">
        <title>Draft Genome Sequences of Marine Flavobacterium Algibacter lectus Strains SS8 and NR4.</title>
        <authorList>
            <person name="Takatani N."/>
            <person name="Nakanishi M."/>
            <person name="Meirelles P."/>
            <person name="Mino S."/>
            <person name="Suda W."/>
            <person name="Oshima K."/>
            <person name="Hattori M."/>
            <person name="Ohkuma M."/>
            <person name="Hosokawa M."/>
            <person name="Miyashita K."/>
            <person name="Thompson F.L."/>
            <person name="Niwa A."/>
            <person name="Sawabe T."/>
            <person name="Sawabe T."/>
        </authorList>
    </citation>
    <scope>NUCLEOTIDE SEQUENCE [LARGE SCALE GENOMIC DNA]</scope>
    <source>
        <strain evidence="4">JCM19274</strain>
    </source>
</reference>
<sequence length="344" mass="37306">MKKLILVLTLLITAFSFAQTGSIVGKLTDKEYNNEPLAFANVIIKGTTTGTTSDFDGSYALNNLEAKDYILIISFVGYQTQEIPVTVVAGQELKLDVVMSASAASLDEVVITTTTRRASETALLLEQKKAVVIKESIGAERLSKIGVSDAAVATTKIAGVSKSEGSGDIYIRGLGDRYLSTTMNGLPIPSDDVNNKNINLNLFSTNIIENVGISKTYSTSSYADQTSGNVDITSKGYSKKGASVSLSSGYNTNVLGLDGGFKRSVATEDATLGFHKKEYALVDLITRQSWDPLKQKSTGNYAFHFLVVKNLKYLEKNLKYLLRVLTLNLQNTKKVFLEVTDRTS</sequence>
<keyword evidence="3" id="KW-0675">Receptor</keyword>
<dbReference type="InterPro" id="IPR008969">
    <property type="entry name" value="CarboxyPept-like_regulatory"/>
</dbReference>
<dbReference type="AlphaFoldDB" id="A0A090WQ54"/>
<gene>
    <name evidence="3" type="ORF">JCM19274_817</name>
</gene>
<dbReference type="Gene3D" id="2.170.130.10">
    <property type="entry name" value="TonB-dependent receptor, plug domain"/>
    <property type="match status" value="1"/>
</dbReference>
<evidence type="ECO:0000256" key="1">
    <source>
        <dbReference type="SAM" id="SignalP"/>
    </source>
</evidence>
<name>A0A090WQ54_9FLAO</name>
<accession>A0A090WQ54</accession>
<evidence type="ECO:0000259" key="2">
    <source>
        <dbReference type="Pfam" id="PF07715"/>
    </source>
</evidence>
<dbReference type="EMBL" id="BBNU01000003">
    <property type="protein sequence ID" value="GAL78353.1"/>
    <property type="molecule type" value="Genomic_DNA"/>
</dbReference>
<dbReference type="PANTHER" id="PTHR40980">
    <property type="entry name" value="PLUG DOMAIN-CONTAINING PROTEIN"/>
    <property type="match status" value="1"/>
</dbReference>
<protein>
    <submittedName>
        <fullName evidence="3">TonB-dependent receptor</fullName>
    </submittedName>
</protein>
<dbReference type="Pfam" id="PF13715">
    <property type="entry name" value="CarbopepD_reg_2"/>
    <property type="match status" value="1"/>
</dbReference>
<comment type="caution">
    <text evidence="3">The sequence shown here is derived from an EMBL/GenBank/DDBJ whole genome shotgun (WGS) entry which is preliminary data.</text>
</comment>
<evidence type="ECO:0000313" key="4">
    <source>
        <dbReference type="Proteomes" id="UP000029643"/>
    </source>
</evidence>
<proteinExistence type="predicted"/>
<dbReference type="SUPFAM" id="SSF49464">
    <property type="entry name" value="Carboxypeptidase regulatory domain-like"/>
    <property type="match status" value="1"/>
</dbReference>
<feature type="chain" id="PRO_5001866476" evidence="1">
    <location>
        <begin position="19"/>
        <end position="344"/>
    </location>
</feature>
<dbReference type="STRING" id="221126.SAMN04489722_103309"/>
<dbReference type="Proteomes" id="UP000029643">
    <property type="component" value="Unassembled WGS sequence"/>
</dbReference>
<dbReference type="RefSeq" id="WP_369449877.1">
    <property type="nucleotide sequence ID" value="NZ_BBNU01000003.1"/>
</dbReference>
<dbReference type="PANTHER" id="PTHR40980:SF5">
    <property type="entry name" value="TONB-DEPENDENT RECEPTOR"/>
    <property type="match status" value="1"/>
</dbReference>
<feature type="domain" description="TonB-dependent receptor plug" evidence="2">
    <location>
        <begin position="133"/>
        <end position="228"/>
    </location>
</feature>
<dbReference type="Pfam" id="PF07715">
    <property type="entry name" value="Plug"/>
    <property type="match status" value="1"/>
</dbReference>
<dbReference type="InterPro" id="IPR012910">
    <property type="entry name" value="Plug_dom"/>
</dbReference>
<keyword evidence="1" id="KW-0732">Signal</keyword>
<dbReference type="InterPro" id="IPR037066">
    <property type="entry name" value="Plug_dom_sf"/>
</dbReference>
<organism evidence="3 4">
    <name type="scientific">Algibacter lectus</name>
    <dbReference type="NCBI Taxonomy" id="221126"/>
    <lineage>
        <taxon>Bacteria</taxon>
        <taxon>Pseudomonadati</taxon>
        <taxon>Bacteroidota</taxon>
        <taxon>Flavobacteriia</taxon>
        <taxon>Flavobacteriales</taxon>
        <taxon>Flavobacteriaceae</taxon>
        <taxon>Algibacter</taxon>
    </lineage>
</organism>
<evidence type="ECO:0000313" key="3">
    <source>
        <dbReference type="EMBL" id="GAL78353.1"/>
    </source>
</evidence>
<feature type="signal peptide" evidence="1">
    <location>
        <begin position="1"/>
        <end position="18"/>
    </location>
</feature>
<dbReference type="SUPFAM" id="SSF56935">
    <property type="entry name" value="Porins"/>
    <property type="match status" value="1"/>
</dbReference>
<dbReference type="Gene3D" id="2.60.40.1120">
    <property type="entry name" value="Carboxypeptidase-like, regulatory domain"/>
    <property type="match status" value="1"/>
</dbReference>